<keyword evidence="1" id="KW-0812">Transmembrane</keyword>
<gene>
    <name evidence="3" type="ORF">KC717_03450</name>
</gene>
<dbReference type="AlphaFoldDB" id="A0A955L8P2"/>
<feature type="transmembrane region" description="Helical" evidence="1">
    <location>
        <begin position="96"/>
        <end position="117"/>
    </location>
</feature>
<feature type="transmembrane region" description="Helical" evidence="1">
    <location>
        <begin position="183"/>
        <end position="200"/>
    </location>
</feature>
<proteinExistence type="predicted"/>
<dbReference type="PANTHER" id="PTHR22911">
    <property type="entry name" value="ACYL-MALONYL CONDENSING ENZYME-RELATED"/>
    <property type="match status" value="1"/>
</dbReference>
<dbReference type="SUPFAM" id="SSF103481">
    <property type="entry name" value="Multidrug resistance efflux transporter EmrE"/>
    <property type="match status" value="2"/>
</dbReference>
<evidence type="ECO:0000259" key="2">
    <source>
        <dbReference type="Pfam" id="PF00892"/>
    </source>
</evidence>
<comment type="caution">
    <text evidence="3">The sequence shown here is derived from an EMBL/GenBank/DDBJ whole genome shotgun (WGS) entry which is preliminary data.</text>
</comment>
<feature type="transmembrane region" description="Helical" evidence="1">
    <location>
        <begin position="212"/>
        <end position="234"/>
    </location>
</feature>
<sequence length="303" mass="33859">MNSSKTQGYLELLVASFLFALFPIFTRNLSTEVGPILLSLIRAFFMVIILGFVVFFRKRLEKVEKSDIKIFLFRGSIIVCNLIFFIKAVVVLPVGVTLFIFFCSSLITSYLVGYFFFNEKITAKKVLAIGMAFIGMVMVYGDNVKLYELTPMLFAFVSGGFYGISATTSKLVNTKYPTLQINLIEYAIAFVATIPLILLSQETIRLDLSFSAYLNFILYAATTIGALVTLIHGFKYIEAQVGGIILLSEIPFGLLVGYLWYGETLTLFTIFGGILILAASIVPNLNLRRHLEFVSGVKKYEKS</sequence>
<dbReference type="Proteomes" id="UP000754563">
    <property type="component" value="Unassembled WGS sequence"/>
</dbReference>
<feature type="domain" description="EamA" evidence="2">
    <location>
        <begin position="8"/>
        <end position="140"/>
    </location>
</feature>
<feature type="transmembrane region" description="Helical" evidence="1">
    <location>
        <begin position="12"/>
        <end position="30"/>
    </location>
</feature>
<feature type="transmembrane region" description="Helical" evidence="1">
    <location>
        <begin position="36"/>
        <end position="56"/>
    </location>
</feature>
<dbReference type="EMBL" id="JAGQLH010000036">
    <property type="protein sequence ID" value="MCA9385679.1"/>
    <property type="molecule type" value="Genomic_DNA"/>
</dbReference>
<dbReference type="InterPro" id="IPR037185">
    <property type="entry name" value="EmrE-like"/>
</dbReference>
<name>A0A955L8P2_9BACT</name>
<accession>A0A955L8P2</accession>
<feature type="transmembrane region" description="Helical" evidence="1">
    <location>
        <begin position="267"/>
        <end position="285"/>
    </location>
</feature>
<feature type="transmembrane region" description="Helical" evidence="1">
    <location>
        <begin position="68"/>
        <end position="90"/>
    </location>
</feature>
<dbReference type="GO" id="GO:0016020">
    <property type="term" value="C:membrane"/>
    <property type="evidence" value="ECO:0007669"/>
    <property type="project" value="InterPro"/>
</dbReference>
<organism evidence="3 4">
    <name type="scientific">Candidatus Dojkabacteria bacterium</name>
    <dbReference type="NCBI Taxonomy" id="2099670"/>
    <lineage>
        <taxon>Bacteria</taxon>
        <taxon>Candidatus Dojkabacteria</taxon>
    </lineage>
</organism>
<reference evidence="3" key="2">
    <citation type="journal article" date="2021" name="Microbiome">
        <title>Successional dynamics and alternative stable states in a saline activated sludge microbial community over 9 years.</title>
        <authorList>
            <person name="Wang Y."/>
            <person name="Ye J."/>
            <person name="Ju F."/>
            <person name="Liu L."/>
            <person name="Boyd J.A."/>
            <person name="Deng Y."/>
            <person name="Parks D.H."/>
            <person name="Jiang X."/>
            <person name="Yin X."/>
            <person name="Woodcroft B.J."/>
            <person name="Tyson G.W."/>
            <person name="Hugenholtz P."/>
            <person name="Polz M.F."/>
            <person name="Zhang T."/>
        </authorList>
    </citation>
    <scope>NUCLEOTIDE SEQUENCE</scope>
    <source>
        <strain evidence="3">HKST-UBA11</strain>
    </source>
</reference>
<feature type="transmembrane region" description="Helical" evidence="1">
    <location>
        <begin position="153"/>
        <end position="171"/>
    </location>
</feature>
<evidence type="ECO:0000256" key="1">
    <source>
        <dbReference type="SAM" id="Phobius"/>
    </source>
</evidence>
<protein>
    <submittedName>
        <fullName evidence="3">DMT family transporter</fullName>
    </submittedName>
</protein>
<dbReference type="Pfam" id="PF00892">
    <property type="entry name" value="EamA"/>
    <property type="match status" value="2"/>
</dbReference>
<feature type="domain" description="EamA" evidence="2">
    <location>
        <begin position="152"/>
        <end position="282"/>
    </location>
</feature>
<keyword evidence="1" id="KW-1133">Transmembrane helix</keyword>
<evidence type="ECO:0000313" key="4">
    <source>
        <dbReference type="Proteomes" id="UP000754563"/>
    </source>
</evidence>
<reference evidence="3" key="1">
    <citation type="submission" date="2020-04" db="EMBL/GenBank/DDBJ databases">
        <authorList>
            <person name="Zhang T."/>
        </authorList>
    </citation>
    <scope>NUCLEOTIDE SEQUENCE</scope>
    <source>
        <strain evidence="3">HKST-UBA11</strain>
    </source>
</reference>
<evidence type="ECO:0000313" key="3">
    <source>
        <dbReference type="EMBL" id="MCA9385679.1"/>
    </source>
</evidence>
<feature type="transmembrane region" description="Helical" evidence="1">
    <location>
        <begin position="241"/>
        <end position="261"/>
    </location>
</feature>
<dbReference type="InterPro" id="IPR000620">
    <property type="entry name" value="EamA_dom"/>
</dbReference>
<keyword evidence="1" id="KW-0472">Membrane</keyword>
<feature type="transmembrane region" description="Helical" evidence="1">
    <location>
        <begin position="126"/>
        <end position="141"/>
    </location>
</feature>